<evidence type="ECO:0000313" key="6">
    <source>
        <dbReference type="Proteomes" id="UP000323000"/>
    </source>
</evidence>
<evidence type="ECO:0000256" key="1">
    <source>
        <dbReference type="ARBA" id="ARBA00022723"/>
    </source>
</evidence>
<comment type="caution">
    <text evidence="5">The sequence shown here is derived from an EMBL/GenBank/DDBJ whole genome shotgun (WGS) entry which is preliminary data.</text>
</comment>
<evidence type="ECO:0000259" key="4">
    <source>
        <dbReference type="SMART" id="SM00575"/>
    </source>
</evidence>
<evidence type="ECO:0000313" key="5">
    <source>
        <dbReference type="EMBL" id="TXG53072.1"/>
    </source>
</evidence>
<sequence length="476" mass="54941">MCNLFRSRRSFFGILVEERLLREDLKLVEHKFTTSEMDIFTIIVMFGTEVVDVGQCDSDHISLITLTHATIEEFSGKDEVPNEDCLVWIHLPWSGERVKVNIDSELIESFMEFEDRGLEKIVFELKNICYVPSPPEWSFSRPNEEPEVLDKQGGYQALGISFKKMIDGEIKFEVGQTFDNVEQMKEVFKEIYNNKEAKIKWIASKFEDLVKANRSICVNVISDLLRKKYKVAVDMQRLYKAKKRALEGPFIGVDGSHLKGSYGGVLLSTVALDANNGLIPIGCLHLYCARHIYANFRLTYKGDHFKKLFWRASQSSNVFDFKEAMDEIGVINHAAHSWLQEIEPKHWSRASSYLDLLEFIMRMVMRKFQERNEECEQWNSVLPPRCGSWQVRGIPCRHAMAAISHHCGKAVVKDKVSEYVHQSLTKSAYMQTYRGMIHLIPDQKRWPEVHTCILIEGQTEHIDLPPCTVQPGKPKI</sequence>
<name>A0A5C7H963_9ROSI</name>
<gene>
    <name evidence="5" type="ORF">EZV62_022241</name>
</gene>
<dbReference type="Pfam" id="PF04434">
    <property type="entry name" value="SWIM"/>
    <property type="match status" value="1"/>
</dbReference>
<dbReference type="SMART" id="SM00575">
    <property type="entry name" value="ZnF_PMZ"/>
    <property type="match status" value="1"/>
</dbReference>
<keyword evidence="3" id="KW-0862">Zinc</keyword>
<evidence type="ECO:0000256" key="3">
    <source>
        <dbReference type="ARBA" id="ARBA00022833"/>
    </source>
</evidence>
<keyword evidence="1" id="KW-0479">Metal-binding</keyword>
<dbReference type="InterPro" id="IPR007527">
    <property type="entry name" value="Znf_SWIM"/>
</dbReference>
<accession>A0A5C7H963</accession>
<dbReference type="Proteomes" id="UP000323000">
    <property type="component" value="Chromosome 10"/>
</dbReference>
<proteinExistence type="predicted"/>
<dbReference type="InterPro" id="IPR006564">
    <property type="entry name" value="Znf_PMZ"/>
</dbReference>
<reference evidence="6" key="1">
    <citation type="journal article" date="2019" name="Gigascience">
        <title>De novo genome assembly of the endangered Acer yangbiense, a plant species with extremely small populations endemic to Yunnan Province, China.</title>
        <authorList>
            <person name="Yang J."/>
            <person name="Wariss H.M."/>
            <person name="Tao L."/>
            <person name="Zhang R."/>
            <person name="Yun Q."/>
            <person name="Hollingsworth P."/>
            <person name="Dao Z."/>
            <person name="Luo G."/>
            <person name="Guo H."/>
            <person name="Ma Y."/>
            <person name="Sun W."/>
        </authorList>
    </citation>
    <scope>NUCLEOTIDE SEQUENCE [LARGE SCALE GENOMIC DNA]</scope>
    <source>
        <strain evidence="6">cv. Malutang</strain>
    </source>
</reference>
<dbReference type="AlphaFoldDB" id="A0A5C7H963"/>
<dbReference type="EMBL" id="VAHF01000010">
    <property type="protein sequence ID" value="TXG53072.1"/>
    <property type="molecule type" value="Genomic_DNA"/>
</dbReference>
<dbReference type="PANTHER" id="PTHR31973:SF187">
    <property type="entry name" value="MUTATOR TRANSPOSASE MUDRA PROTEIN"/>
    <property type="match status" value="1"/>
</dbReference>
<protein>
    <recommendedName>
        <fullName evidence="4">Zinc finger PMZ-type domain-containing protein</fullName>
    </recommendedName>
</protein>
<feature type="domain" description="Zinc finger PMZ-type" evidence="4">
    <location>
        <begin position="386"/>
        <end position="409"/>
    </location>
</feature>
<keyword evidence="2" id="KW-0863">Zinc-finger</keyword>
<dbReference type="GO" id="GO:0008270">
    <property type="term" value="F:zinc ion binding"/>
    <property type="evidence" value="ECO:0007669"/>
    <property type="project" value="UniProtKB-KW"/>
</dbReference>
<keyword evidence="6" id="KW-1185">Reference proteome</keyword>
<dbReference type="PANTHER" id="PTHR31973">
    <property type="entry name" value="POLYPROTEIN, PUTATIVE-RELATED"/>
    <property type="match status" value="1"/>
</dbReference>
<organism evidence="5 6">
    <name type="scientific">Acer yangbiense</name>
    <dbReference type="NCBI Taxonomy" id="1000413"/>
    <lineage>
        <taxon>Eukaryota</taxon>
        <taxon>Viridiplantae</taxon>
        <taxon>Streptophyta</taxon>
        <taxon>Embryophyta</taxon>
        <taxon>Tracheophyta</taxon>
        <taxon>Spermatophyta</taxon>
        <taxon>Magnoliopsida</taxon>
        <taxon>eudicotyledons</taxon>
        <taxon>Gunneridae</taxon>
        <taxon>Pentapetalae</taxon>
        <taxon>rosids</taxon>
        <taxon>malvids</taxon>
        <taxon>Sapindales</taxon>
        <taxon>Sapindaceae</taxon>
        <taxon>Hippocastanoideae</taxon>
        <taxon>Acereae</taxon>
        <taxon>Acer</taxon>
    </lineage>
</organism>
<dbReference type="OrthoDB" id="1301333at2759"/>
<evidence type="ECO:0000256" key="2">
    <source>
        <dbReference type="ARBA" id="ARBA00022771"/>
    </source>
</evidence>